<dbReference type="InterPro" id="IPR006750">
    <property type="entry name" value="YdcZ"/>
</dbReference>
<sequence length="147" mass="15901">MLYILIAILAGVAIVVSRIINSNLAVKIGLFQSTFYNFLTGLLFSTIILVISRESLNISLNSIPFLAYLGGLIGVISISISNHVAQKISAFYMALLIFIGQLFIGIFIDYFSLNQLSLGKVIGGIIVVIGLGYNLLVDKKEAESKAN</sequence>
<reference evidence="2 3" key="1">
    <citation type="submission" date="2020-08" db="EMBL/GenBank/DDBJ databases">
        <title>A Genomic Blueprint of the Chicken Gut Microbiome.</title>
        <authorList>
            <person name="Gilroy R."/>
            <person name="Ravi A."/>
            <person name="Getino M."/>
            <person name="Pursley I."/>
            <person name="Horton D.L."/>
            <person name="Alikhan N.-F."/>
            <person name="Baker D."/>
            <person name="Gharbi K."/>
            <person name="Hall N."/>
            <person name="Watson M."/>
            <person name="Adriaenssens E.M."/>
            <person name="Foster-Nyarko E."/>
            <person name="Jarju S."/>
            <person name="Secka A."/>
            <person name="Antonio M."/>
            <person name="Oren A."/>
            <person name="Chaudhuri R."/>
            <person name="La Ragione R.M."/>
            <person name="Hildebrand F."/>
            <person name="Pallen M.J."/>
        </authorList>
    </citation>
    <scope>NUCLEOTIDE SEQUENCE [LARGE SCALE GENOMIC DNA]</scope>
    <source>
        <strain evidence="2 3">Sa3CVN1</strain>
    </source>
</reference>
<evidence type="ECO:0000313" key="3">
    <source>
        <dbReference type="Proteomes" id="UP000627781"/>
    </source>
</evidence>
<keyword evidence="1" id="KW-0812">Transmembrane</keyword>
<keyword evidence="1" id="KW-0472">Membrane</keyword>
<proteinExistence type="predicted"/>
<accession>A0ABR8PVF6</accession>
<name>A0ABR8PVF6_9CLOT</name>
<feature type="transmembrane region" description="Helical" evidence="1">
    <location>
        <begin position="90"/>
        <end position="111"/>
    </location>
</feature>
<feature type="transmembrane region" description="Helical" evidence="1">
    <location>
        <begin position="34"/>
        <end position="51"/>
    </location>
</feature>
<keyword evidence="3" id="KW-1185">Reference proteome</keyword>
<comment type="caution">
    <text evidence="2">The sequence shown here is derived from an EMBL/GenBank/DDBJ whole genome shotgun (WGS) entry which is preliminary data.</text>
</comment>
<evidence type="ECO:0000313" key="2">
    <source>
        <dbReference type="EMBL" id="MBD7912114.1"/>
    </source>
</evidence>
<gene>
    <name evidence="2" type="ORF">H9661_12175</name>
</gene>
<dbReference type="RefSeq" id="WP_143317239.1">
    <property type="nucleotide sequence ID" value="NZ_JACSRA010000019.1"/>
</dbReference>
<feature type="transmembrane region" description="Helical" evidence="1">
    <location>
        <begin position="118"/>
        <end position="137"/>
    </location>
</feature>
<feature type="transmembrane region" description="Helical" evidence="1">
    <location>
        <begin position="63"/>
        <end position="84"/>
    </location>
</feature>
<dbReference type="PANTHER" id="PTHR34821:SF2">
    <property type="entry name" value="INNER MEMBRANE PROTEIN YDCZ"/>
    <property type="match status" value="1"/>
</dbReference>
<dbReference type="Pfam" id="PF04657">
    <property type="entry name" value="DMT_YdcZ"/>
    <property type="match status" value="1"/>
</dbReference>
<keyword evidence="1" id="KW-1133">Transmembrane helix</keyword>
<dbReference type="PANTHER" id="PTHR34821">
    <property type="entry name" value="INNER MEMBRANE PROTEIN YDCZ"/>
    <property type="match status" value="1"/>
</dbReference>
<protein>
    <submittedName>
        <fullName evidence="2">DMT family transporter</fullName>
    </submittedName>
</protein>
<dbReference type="Proteomes" id="UP000627781">
    <property type="component" value="Unassembled WGS sequence"/>
</dbReference>
<evidence type="ECO:0000256" key="1">
    <source>
        <dbReference type="SAM" id="Phobius"/>
    </source>
</evidence>
<dbReference type="EMBL" id="JACSRA010000019">
    <property type="protein sequence ID" value="MBD7912114.1"/>
    <property type="molecule type" value="Genomic_DNA"/>
</dbReference>
<organism evidence="2 3">
    <name type="scientific">Clostridium cibarium</name>
    <dbReference type="NCBI Taxonomy" id="2762247"/>
    <lineage>
        <taxon>Bacteria</taxon>
        <taxon>Bacillati</taxon>
        <taxon>Bacillota</taxon>
        <taxon>Clostridia</taxon>
        <taxon>Eubacteriales</taxon>
        <taxon>Clostridiaceae</taxon>
        <taxon>Clostridium</taxon>
    </lineage>
</organism>